<keyword evidence="16" id="KW-1185">Reference proteome</keyword>
<feature type="transmembrane region" description="Helical" evidence="13">
    <location>
        <begin position="60"/>
        <end position="81"/>
    </location>
</feature>
<comment type="function">
    <text evidence="11">Carrier protein involved in proton-driven auxin influx. Mediates the formation of auxin gradient from developing leaves (site of auxin biosynthesis) to tips by contributing to the loading of auxin in vascular tissues and facilitating acropetal (base to tip) auxin transport within inner tissues of the root apex, and basipetal (tip to base) auxin transport within outer tissues of the root apex. May be involved in lateral roots and nodules formation.</text>
</comment>
<feature type="transmembrane region" description="Helical" evidence="13">
    <location>
        <begin position="34"/>
        <end position="53"/>
    </location>
</feature>
<proteinExistence type="inferred from homology"/>
<keyword evidence="7" id="KW-0029">Amino-acid transport</keyword>
<evidence type="ECO:0000256" key="4">
    <source>
        <dbReference type="ARBA" id="ARBA00022475"/>
    </source>
</evidence>
<organism evidence="15 16">
    <name type="scientific">Jatropha curcas</name>
    <name type="common">Barbados nut</name>
    <dbReference type="NCBI Taxonomy" id="180498"/>
    <lineage>
        <taxon>Eukaryota</taxon>
        <taxon>Viridiplantae</taxon>
        <taxon>Streptophyta</taxon>
        <taxon>Embryophyta</taxon>
        <taxon>Tracheophyta</taxon>
        <taxon>Spermatophyta</taxon>
        <taxon>Magnoliopsida</taxon>
        <taxon>eudicotyledons</taxon>
        <taxon>Gunneridae</taxon>
        <taxon>Pentapetalae</taxon>
        <taxon>rosids</taxon>
        <taxon>fabids</taxon>
        <taxon>Malpighiales</taxon>
        <taxon>Euphorbiaceae</taxon>
        <taxon>Crotonoideae</taxon>
        <taxon>Jatropheae</taxon>
        <taxon>Jatropha</taxon>
    </lineage>
</organism>
<evidence type="ECO:0000256" key="3">
    <source>
        <dbReference type="ARBA" id="ARBA00022448"/>
    </source>
</evidence>
<evidence type="ECO:0000256" key="11">
    <source>
        <dbReference type="ARBA" id="ARBA00045588"/>
    </source>
</evidence>
<dbReference type="Proteomes" id="UP000027138">
    <property type="component" value="Unassembled WGS sequence"/>
</dbReference>
<feature type="transmembrane region" description="Helical" evidence="13">
    <location>
        <begin position="110"/>
        <end position="133"/>
    </location>
</feature>
<comment type="subcellular location">
    <subcellularLocation>
        <location evidence="1">Cell membrane</location>
        <topology evidence="1">Multi-pass membrane protein</topology>
    </subcellularLocation>
</comment>
<evidence type="ECO:0000313" key="15">
    <source>
        <dbReference type="EMBL" id="KDP30960.1"/>
    </source>
</evidence>
<dbReference type="GO" id="GO:0015171">
    <property type="term" value="F:amino acid transmembrane transporter activity"/>
    <property type="evidence" value="ECO:0007669"/>
    <property type="project" value="UniProtKB-ARBA"/>
</dbReference>
<dbReference type="GO" id="GO:0005886">
    <property type="term" value="C:plasma membrane"/>
    <property type="evidence" value="ECO:0007669"/>
    <property type="project" value="UniProtKB-SubCell"/>
</dbReference>
<comment type="similarity">
    <text evidence="2">Belongs to the amino acid/polyamine transporter 2 family. Amino acid/auxin permease (AAAP) (TC 2.A.18.1) subfamily.</text>
</comment>
<dbReference type="PANTHER" id="PTHR48017">
    <property type="entry name" value="OS05G0424000 PROTEIN-RELATED"/>
    <property type="match status" value="1"/>
</dbReference>
<evidence type="ECO:0000256" key="12">
    <source>
        <dbReference type="ARBA" id="ARBA00061463"/>
    </source>
</evidence>
<keyword evidence="6" id="KW-0769">Symport</keyword>
<name>A0A067KFB9_JATCU</name>
<evidence type="ECO:0000256" key="1">
    <source>
        <dbReference type="ARBA" id="ARBA00004651"/>
    </source>
</evidence>
<gene>
    <name evidence="15" type="ORF">JCGZ_11336</name>
</gene>
<evidence type="ECO:0000256" key="8">
    <source>
        <dbReference type="ARBA" id="ARBA00022989"/>
    </source>
</evidence>
<dbReference type="OrthoDB" id="40134at2759"/>
<sequence length="442" mass="49696">MEEIQVEKEMSSEKQVEKTLNDWLPITKSRKAKWWYSAFHNVTAMVGAGVLGLPYAMSQLGWGPGAVVMVLSWVITLYTLWQMVEMHEMVPGKRFDRYHELGQHAFGEKLGLWVVVPQQLMVEVGVNIVYMVTGGKSLKKFHDTVCPDCKQIKTTYFIMIFGSVHFVLSHLPSFNSITAVSFAAAVMSLSYSTIGWVASAHKGVQPGVQYEPRASTSTGQLFGFFSALGDVAFAFAGHNVVLEIQATIPSTPEKPSKKPMWKGVIIAYLVVALCYFPVAFIGYLVFGNKVEDNILISLEKPWWLIAVANLFVVIHVIGSYQIFAVPVFDMLESFLVLRMKLKPSLILRFMTRTSYVALTMFLAMTFPFFGGLLSFFGGFAFAPTTYYLPCIMWLAIYKPRRFSLSWFANWVCISLGVILMVLAPIGALRQLILQAKDFKFYS</sequence>
<dbReference type="AlphaFoldDB" id="A0A067KFB9"/>
<feature type="transmembrane region" description="Helical" evidence="13">
    <location>
        <begin position="407"/>
        <end position="432"/>
    </location>
</feature>
<accession>A0A067KFB9</accession>
<evidence type="ECO:0000256" key="10">
    <source>
        <dbReference type="ARBA" id="ARBA00023294"/>
    </source>
</evidence>
<feature type="transmembrane region" description="Helical" evidence="13">
    <location>
        <begin position="375"/>
        <end position="395"/>
    </location>
</feature>
<keyword evidence="4" id="KW-1003">Cell membrane</keyword>
<dbReference type="Pfam" id="PF01490">
    <property type="entry name" value="Aa_trans"/>
    <property type="match status" value="1"/>
</dbReference>
<evidence type="ECO:0000313" key="16">
    <source>
        <dbReference type="Proteomes" id="UP000027138"/>
    </source>
</evidence>
<evidence type="ECO:0000256" key="9">
    <source>
        <dbReference type="ARBA" id="ARBA00023136"/>
    </source>
</evidence>
<feature type="transmembrane region" description="Helical" evidence="13">
    <location>
        <begin position="177"/>
        <end position="198"/>
    </location>
</feature>
<evidence type="ECO:0000256" key="6">
    <source>
        <dbReference type="ARBA" id="ARBA00022847"/>
    </source>
</evidence>
<evidence type="ECO:0000256" key="13">
    <source>
        <dbReference type="SAM" id="Phobius"/>
    </source>
</evidence>
<keyword evidence="5 13" id="KW-0812">Transmembrane</keyword>
<feature type="domain" description="Amino acid transporter transmembrane" evidence="14">
    <location>
        <begin position="31"/>
        <end position="427"/>
    </location>
</feature>
<dbReference type="EMBL" id="KK914632">
    <property type="protein sequence ID" value="KDP30960.1"/>
    <property type="molecule type" value="Genomic_DNA"/>
</dbReference>
<evidence type="ECO:0000256" key="7">
    <source>
        <dbReference type="ARBA" id="ARBA00022970"/>
    </source>
</evidence>
<comment type="similarity">
    <text evidence="12">Belongs to the amino acid/polyamine transporter 2 family. Amino acid/auxin permease (AAAP) (TC 2.A.18.2) subfamily.</text>
</comment>
<dbReference type="FunFam" id="1.20.1740.10:FF:000033">
    <property type="entry name" value="Lysine histidine transporter 1"/>
    <property type="match status" value="1"/>
</dbReference>
<dbReference type="GO" id="GO:0009734">
    <property type="term" value="P:auxin-activated signaling pathway"/>
    <property type="evidence" value="ECO:0007669"/>
    <property type="project" value="UniProtKB-KW"/>
</dbReference>
<feature type="transmembrane region" description="Helical" evidence="13">
    <location>
        <begin position="349"/>
        <end position="369"/>
    </location>
</feature>
<keyword evidence="3" id="KW-0813">Transport</keyword>
<dbReference type="STRING" id="180498.A0A067KFB9"/>
<feature type="transmembrane region" description="Helical" evidence="13">
    <location>
        <begin position="154"/>
        <end position="171"/>
    </location>
</feature>
<protein>
    <recommendedName>
        <fullName evidence="14">Amino acid transporter transmembrane domain-containing protein</fullName>
    </recommendedName>
</protein>
<evidence type="ECO:0000256" key="5">
    <source>
        <dbReference type="ARBA" id="ARBA00022692"/>
    </source>
</evidence>
<dbReference type="GO" id="GO:0015293">
    <property type="term" value="F:symporter activity"/>
    <property type="evidence" value="ECO:0007669"/>
    <property type="project" value="UniProtKB-KW"/>
</dbReference>
<dbReference type="Gene3D" id="1.20.1740.10">
    <property type="entry name" value="Amino acid/polyamine transporter I"/>
    <property type="match status" value="1"/>
</dbReference>
<feature type="transmembrane region" description="Helical" evidence="13">
    <location>
        <begin position="264"/>
        <end position="286"/>
    </location>
</feature>
<evidence type="ECO:0000259" key="14">
    <source>
        <dbReference type="Pfam" id="PF01490"/>
    </source>
</evidence>
<keyword evidence="9 13" id="KW-0472">Membrane</keyword>
<feature type="transmembrane region" description="Helical" evidence="13">
    <location>
        <begin position="302"/>
        <end position="328"/>
    </location>
</feature>
<keyword evidence="10" id="KW-0927">Auxin signaling pathway</keyword>
<reference evidence="15 16" key="1">
    <citation type="journal article" date="2014" name="PLoS ONE">
        <title>Global Analysis of Gene Expression Profiles in Physic Nut (Jatropha curcas L.) Seedlings Exposed to Salt Stress.</title>
        <authorList>
            <person name="Zhang L."/>
            <person name="Zhang C."/>
            <person name="Wu P."/>
            <person name="Chen Y."/>
            <person name="Li M."/>
            <person name="Jiang H."/>
            <person name="Wu G."/>
        </authorList>
    </citation>
    <scope>NUCLEOTIDE SEQUENCE [LARGE SCALE GENOMIC DNA]</scope>
    <source>
        <strain evidence="16">cv. GZQX0401</strain>
        <tissue evidence="15">Young leaves</tissue>
    </source>
</reference>
<evidence type="ECO:0000256" key="2">
    <source>
        <dbReference type="ARBA" id="ARBA00005590"/>
    </source>
</evidence>
<keyword evidence="8 13" id="KW-1133">Transmembrane helix</keyword>
<dbReference type="InterPro" id="IPR013057">
    <property type="entry name" value="AA_transpt_TM"/>
</dbReference>